<feature type="chain" id="PRO_5031654758" description="Tol-Pal system protein TolB" evidence="5">
    <location>
        <begin position="27"/>
        <end position="434"/>
    </location>
</feature>
<keyword evidence="4 5" id="KW-0574">Periplasm</keyword>
<evidence type="ECO:0000256" key="2">
    <source>
        <dbReference type="ARBA" id="ARBA00009820"/>
    </source>
</evidence>
<evidence type="ECO:0000256" key="3">
    <source>
        <dbReference type="ARBA" id="ARBA00022729"/>
    </source>
</evidence>
<dbReference type="HAMAP" id="MF_00671">
    <property type="entry name" value="TolB"/>
    <property type="match status" value="1"/>
</dbReference>
<dbReference type="RefSeq" id="WP_183462330.1">
    <property type="nucleotide sequence ID" value="NZ_JACHWZ010000020.1"/>
</dbReference>
<keyword evidence="5" id="KW-0132">Cell division</keyword>
<evidence type="ECO:0000313" key="8">
    <source>
        <dbReference type="Proteomes" id="UP000535937"/>
    </source>
</evidence>
<reference evidence="7 8" key="1">
    <citation type="submission" date="2020-08" db="EMBL/GenBank/DDBJ databases">
        <title>Genomic Encyclopedia of Type Strains, Phase III (KMG-III): the genomes of soil and plant-associated and newly described type strains.</title>
        <authorList>
            <person name="Whitman W."/>
        </authorList>
    </citation>
    <scope>NUCLEOTIDE SEQUENCE [LARGE SCALE GENOMIC DNA]</scope>
    <source>
        <strain evidence="7 8">CECT 8799</strain>
    </source>
</reference>
<evidence type="ECO:0000313" key="7">
    <source>
        <dbReference type="EMBL" id="MBB3062756.1"/>
    </source>
</evidence>
<evidence type="ECO:0000256" key="1">
    <source>
        <dbReference type="ARBA" id="ARBA00004418"/>
    </source>
</evidence>
<comment type="caution">
    <text evidence="7">The sequence shown here is derived from an EMBL/GenBank/DDBJ whole genome shotgun (WGS) entry which is preliminary data.</text>
</comment>
<protein>
    <recommendedName>
        <fullName evidence="5">Tol-Pal system protein TolB</fullName>
    </recommendedName>
</protein>
<dbReference type="GO" id="GO:0017038">
    <property type="term" value="P:protein import"/>
    <property type="evidence" value="ECO:0007669"/>
    <property type="project" value="InterPro"/>
</dbReference>
<dbReference type="GO" id="GO:0051301">
    <property type="term" value="P:cell division"/>
    <property type="evidence" value="ECO:0007669"/>
    <property type="project" value="UniProtKB-UniRule"/>
</dbReference>
<keyword evidence="8" id="KW-1185">Reference proteome</keyword>
<comment type="subunit">
    <text evidence="5">The Tol-Pal system is composed of five core proteins: the inner membrane proteins TolA, TolQ and TolR, the periplasmic protein TolB and the outer membrane protein Pal. They form a network linking the inner and outer membranes and the peptidoglycan layer.</text>
</comment>
<evidence type="ECO:0000256" key="5">
    <source>
        <dbReference type="HAMAP-Rule" id="MF_00671"/>
    </source>
</evidence>
<name>A0A7W4ZAN5_9GAMM</name>
<dbReference type="Pfam" id="PF04052">
    <property type="entry name" value="TolB_N"/>
    <property type="match status" value="1"/>
</dbReference>
<dbReference type="EMBL" id="JACHWZ010000020">
    <property type="protein sequence ID" value="MBB3062756.1"/>
    <property type="molecule type" value="Genomic_DNA"/>
</dbReference>
<dbReference type="AlphaFoldDB" id="A0A7W4ZAN5"/>
<feature type="signal peptide" evidence="5">
    <location>
        <begin position="1"/>
        <end position="26"/>
    </location>
</feature>
<dbReference type="InterPro" id="IPR011659">
    <property type="entry name" value="WD40"/>
</dbReference>
<dbReference type="NCBIfam" id="TIGR02800">
    <property type="entry name" value="propeller_TolB"/>
    <property type="match status" value="1"/>
</dbReference>
<dbReference type="Proteomes" id="UP000535937">
    <property type="component" value="Unassembled WGS sequence"/>
</dbReference>
<dbReference type="PANTHER" id="PTHR36842:SF1">
    <property type="entry name" value="PROTEIN TOLB"/>
    <property type="match status" value="1"/>
</dbReference>
<dbReference type="SUPFAM" id="SSF52964">
    <property type="entry name" value="TolB, N-terminal domain"/>
    <property type="match status" value="1"/>
</dbReference>
<keyword evidence="3 5" id="KW-0732">Signal</keyword>
<dbReference type="Gene3D" id="2.120.10.30">
    <property type="entry name" value="TolB, C-terminal domain"/>
    <property type="match status" value="1"/>
</dbReference>
<accession>A0A7W4ZAN5</accession>
<gene>
    <name evidence="5" type="primary">tolB</name>
    <name evidence="7" type="ORF">FHS09_003605</name>
</gene>
<keyword evidence="5" id="KW-0131">Cell cycle</keyword>
<dbReference type="InterPro" id="IPR014167">
    <property type="entry name" value="Tol-Pal_TolB"/>
</dbReference>
<dbReference type="InterPro" id="IPR007195">
    <property type="entry name" value="TolB_N"/>
</dbReference>
<proteinExistence type="inferred from homology"/>
<comment type="subcellular location">
    <subcellularLocation>
        <location evidence="1 5">Periplasm</location>
    </subcellularLocation>
</comment>
<sequence precursor="true">MIKKLATLLPVLVALVAASLSLGARAQLVVDITSGIDDPTPIAVSPFSWSGTGVLPEDISDIVAADLRRSGLFAPVPKEDMLSFPKSADEVSFRDWRVLGTEYVVTGRIEPQAAGYLLTFDLVNIFGQNKMFTKQVSGGSRQLRDIAHRAADEIFEAITGIRGAFSTQMIYVQQNTRGGQPSYALMQADIDGARAREVRRFSAPVMSPMWSPDGQEVAYVSFETGRPAIFRENLRTGARQQLTNFKGLNSSPTWSPDGSKLAMVLSKDGNPEIYVLDLSSGKFTRMTRHFSIDTEPNWMPDGKSLVFTSDRGGKPQIYQLTLATGQVDRLTFDGDYNARPRVSPDGKTLVMVHRNRGVFTIATMDINTGRMRVLTETRLDESPSIAPNGAMLMYATKRGDKGILAAVSLDAGVKYSLPSQSGDVREPAWSPYFD</sequence>
<feature type="domain" description="TolB N-terminal" evidence="6">
    <location>
        <begin position="29"/>
        <end position="130"/>
    </location>
</feature>
<organism evidence="7 8">
    <name type="scientific">Microbulbifer rhizosphaerae</name>
    <dbReference type="NCBI Taxonomy" id="1562603"/>
    <lineage>
        <taxon>Bacteria</taxon>
        <taxon>Pseudomonadati</taxon>
        <taxon>Pseudomonadota</taxon>
        <taxon>Gammaproteobacteria</taxon>
        <taxon>Cellvibrionales</taxon>
        <taxon>Microbulbiferaceae</taxon>
        <taxon>Microbulbifer</taxon>
    </lineage>
</organism>
<dbReference type="GO" id="GO:0042597">
    <property type="term" value="C:periplasmic space"/>
    <property type="evidence" value="ECO:0007669"/>
    <property type="project" value="UniProtKB-SubCell"/>
</dbReference>
<dbReference type="PANTHER" id="PTHR36842">
    <property type="entry name" value="PROTEIN TOLB HOMOLOG"/>
    <property type="match status" value="1"/>
</dbReference>
<dbReference type="Gene3D" id="3.40.50.10070">
    <property type="entry name" value="TolB, N-terminal domain"/>
    <property type="match status" value="1"/>
</dbReference>
<evidence type="ECO:0000256" key="4">
    <source>
        <dbReference type="ARBA" id="ARBA00022764"/>
    </source>
</evidence>
<dbReference type="SUPFAM" id="SSF69304">
    <property type="entry name" value="Tricorn protease N-terminal domain"/>
    <property type="match status" value="1"/>
</dbReference>
<comment type="function">
    <text evidence="5">Part of the Tol-Pal system, which plays a role in outer membrane invagination during cell division and is important for maintaining outer membrane integrity.</text>
</comment>
<dbReference type="InterPro" id="IPR011042">
    <property type="entry name" value="6-blade_b-propeller_TolB-like"/>
</dbReference>
<evidence type="ECO:0000259" key="6">
    <source>
        <dbReference type="Pfam" id="PF04052"/>
    </source>
</evidence>
<dbReference type="Pfam" id="PF07676">
    <property type="entry name" value="PD40"/>
    <property type="match status" value="5"/>
</dbReference>
<comment type="similarity">
    <text evidence="2 5">Belongs to the TolB family.</text>
</comment>